<dbReference type="InterPro" id="IPR005119">
    <property type="entry name" value="LysR_subst-bd"/>
</dbReference>
<dbReference type="Pfam" id="PF03466">
    <property type="entry name" value="LysR_substrate"/>
    <property type="match status" value="1"/>
</dbReference>
<dbReference type="AlphaFoldDB" id="A0A838XYF3"/>
<dbReference type="Gene3D" id="3.40.190.290">
    <property type="match status" value="1"/>
</dbReference>
<dbReference type="InterPro" id="IPR036390">
    <property type="entry name" value="WH_DNA-bd_sf"/>
</dbReference>
<comment type="caution">
    <text evidence="6">The sequence shown here is derived from an EMBL/GenBank/DDBJ whole genome shotgun (WGS) entry which is preliminary data.</text>
</comment>
<evidence type="ECO:0000256" key="4">
    <source>
        <dbReference type="ARBA" id="ARBA00023163"/>
    </source>
</evidence>
<evidence type="ECO:0000259" key="5">
    <source>
        <dbReference type="PROSITE" id="PS50931"/>
    </source>
</evidence>
<name>A0A838XYF3_9NEIS</name>
<dbReference type="FunFam" id="1.10.10.10:FF:000001">
    <property type="entry name" value="LysR family transcriptional regulator"/>
    <property type="match status" value="1"/>
</dbReference>
<dbReference type="PROSITE" id="PS50931">
    <property type="entry name" value="HTH_LYSR"/>
    <property type="match status" value="1"/>
</dbReference>
<dbReference type="Proteomes" id="UP000545606">
    <property type="component" value="Unassembled WGS sequence"/>
</dbReference>
<keyword evidence="3" id="KW-0238">DNA-binding</keyword>
<dbReference type="InterPro" id="IPR036388">
    <property type="entry name" value="WH-like_DNA-bd_sf"/>
</dbReference>
<dbReference type="InterPro" id="IPR000847">
    <property type="entry name" value="LysR_HTH_N"/>
</dbReference>
<dbReference type="EMBL" id="JACERN010000017">
    <property type="protein sequence ID" value="MBA4707723.1"/>
    <property type="molecule type" value="Genomic_DNA"/>
</dbReference>
<evidence type="ECO:0000313" key="6">
    <source>
        <dbReference type="EMBL" id="MBA4707723.1"/>
    </source>
</evidence>
<organism evidence="6 7">
    <name type="scientific">Aquitalea aquatica</name>
    <dbReference type="NCBI Taxonomy" id="3044273"/>
    <lineage>
        <taxon>Bacteria</taxon>
        <taxon>Pseudomonadati</taxon>
        <taxon>Pseudomonadota</taxon>
        <taxon>Betaproteobacteria</taxon>
        <taxon>Neisseriales</taxon>
        <taxon>Chromobacteriaceae</taxon>
        <taxon>Aquitalea</taxon>
    </lineage>
</organism>
<dbReference type="GO" id="GO:0003700">
    <property type="term" value="F:DNA-binding transcription factor activity"/>
    <property type="evidence" value="ECO:0007669"/>
    <property type="project" value="InterPro"/>
</dbReference>
<keyword evidence="2" id="KW-0805">Transcription regulation</keyword>
<evidence type="ECO:0000256" key="3">
    <source>
        <dbReference type="ARBA" id="ARBA00023125"/>
    </source>
</evidence>
<dbReference type="SUPFAM" id="SSF53850">
    <property type="entry name" value="Periplasmic binding protein-like II"/>
    <property type="match status" value="1"/>
</dbReference>
<keyword evidence="4" id="KW-0804">Transcription</keyword>
<dbReference type="PANTHER" id="PTHR30346">
    <property type="entry name" value="TRANSCRIPTIONAL DUAL REGULATOR HCAR-RELATED"/>
    <property type="match status" value="1"/>
</dbReference>
<reference evidence="6 7" key="1">
    <citation type="submission" date="2020-07" db="EMBL/GenBank/DDBJ databases">
        <title>Draft genome sequence of violacein-producing bacteria and related species.</title>
        <authorList>
            <person name="Wilson H.S."/>
            <person name="De Leon M.E."/>
        </authorList>
    </citation>
    <scope>NUCLEOTIDE SEQUENCE [LARGE SCALE GENOMIC DNA]</scope>
    <source>
        <strain evidence="6 7">HSC-21Su07</strain>
    </source>
</reference>
<accession>A0A838XYF3</accession>
<dbReference type="CDD" id="cd05466">
    <property type="entry name" value="PBP2_LTTR_substrate"/>
    <property type="match status" value="1"/>
</dbReference>
<comment type="similarity">
    <text evidence="1">Belongs to the LysR transcriptional regulatory family.</text>
</comment>
<dbReference type="GO" id="GO:0032993">
    <property type="term" value="C:protein-DNA complex"/>
    <property type="evidence" value="ECO:0007669"/>
    <property type="project" value="TreeGrafter"/>
</dbReference>
<evidence type="ECO:0000256" key="2">
    <source>
        <dbReference type="ARBA" id="ARBA00023015"/>
    </source>
</evidence>
<dbReference type="SUPFAM" id="SSF46785">
    <property type="entry name" value="Winged helix' DNA-binding domain"/>
    <property type="match status" value="1"/>
</dbReference>
<evidence type="ECO:0000256" key="1">
    <source>
        <dbReference type="ARBA" id="ARBA00009437"/>
    </source>
</evidence>
<dbReference type="Gene3D" id="1.10.10.10">
    <property type="entry name" value="Winged helix-like DNA-binding domain superfamily/Winged helix DNA-binding domain"/>
    <property type="match status" value="1"/>
</dbReference>
<feature type="domain" description="HTH lysR-type" evidence="5">
    <location>
        <begin position="1"/>
        <end position="58"/>
    </location>
</feature>
<dbReference type="PANTHER" id="PTHR30346:SF17">
    <property type="entry name" value="LYSR FAMILY TRANSCRIPTIONAL REGULATOR"/>
    <property type="match status" value="1"/>
</dbReference>
<keyword evidence="7" id="KW-1185">Reference proteome</keyword>
<dbReference type="Pfam" id="PF00126">
    <property type="entry name" value="HTH_1"/>
    <property type="match status" value="1"/>
</dbReference>
<dbReference type="PRINTS" id="PR00039">
    <property type="entry name" value="HTHLYSR"/>
</dbReference>
<evidence type="ECO:0000313" key="7">
    <source>
        <dbReference type="Proteomes" id="UP000545606"/>
    </source>
</evidence>
<proteinExistence type="inferred from homology"/>
<dbReference type="GO" id="GO:0003677">
    <property type="term" value="F:DNA binding"/>
    <property type="evidence" value="ECO:0007669"/>
    <property type="project" value="UniProtKB-KW"/>
</dbReference>
<protein>
    <submittedName>
        <fullName evidence="6">LysR family transcriptional regulator</fullName>
    </submittedName>
</protein>
<dbReference type="RefSeq" id="WP_181834972.1">
    <property type="nucleotide sequence ID" value="NZ_JACERN010000017.1"/>
</dbReference>
<gene>
    <name evidence="6" type="ORF">H2Z84_04875</name>
</gene>
<sequence length="299" mass="33609">MDLKRLRYFCTVVEQGNITHAARILNMAQPPLSKRLHELEDEVGVPLFFRNGRRIEPTVAGFHLYKRASEILRSVSDTVMETIALSKQETKLLRIGLSHLFQSYFSPLIMEIKRCHPDVEIGVTVSDSSHLEVLLNNGLIDIALIQKPAKNDGFDCITFAPIKVQAVISKNLLSDPEKSEIHLSELSNYPLLMLRRANGAGTFEFLQDHMRKGGVEPHIAMHVSQPGLLLEWLESGLQGAALLPSSEIKTEKLHHAKAMEIFPAPQIFFPSIVKLTTTSHMKELMDLVEQGYPFLNSHS</sequence>